<evidence type="ECO:0000256" key="1">
    <source>
        <dbReference type="ARBA" id="ARBA00008115"/>
    </source>
</evidence>
<keyword evidence="4" id="KW-0694">RNA-binding</keyword>
<dbReference type="Gene3D" id="3.40.1280.10">
    <property type="match status" value="1"/>
</dbReference>
<keyword evidence="3" id="KW-0699">rRNA-binding</keyword>
<name>A0AA86RW16_9FABA</name>
<dbReference type="EMBL" id="OY731399">
    <property type="protein sequence ID" value="CAJ1932377.1"/>
    <property type="molecule type" value="Genomic_DNA"/>
</dbReference>
<dbReference type="Pfam" id="PF03587">
    <property type="entry name" value="EMG1"/>
    <property type="match status" value="1"/>
</dbReference>
<reference evidence="5" key="1">
    <citation type="submission" date="2023-10" db="EMBL/GenBank/DDBJ databases">
        <authorList>
            <person name="Domelevo Entfellner J.-B."/>
        </authorList>
    </citation>
    <scope>NUCLEOTIDE SEQUENCE</scope>
</reference>
<dbReference type="GO" id="GO:0070037">
    <property type="term" value="F:rRNA (pseudouridine) methyltransferase activity"/>
    <property type="evidence" value="ECO:0007669"/>
    <property type="project" value="InterPro"/>
</dbReference>
<dbReference type="Proteomes" id="UP001189624">
    <property type="component" value="Chromosome 2"/>
</dbReference>
<dbReference type="Gramene" id="rna-AYBTSS11_LOCUS5787">
    <property type="protein sequence ID" value="CAJ1932377.1"/>
    <property type="gene ID" value="gene-AYBTSS11_LOCUS5787"/>
</dbReference>
<dbReference type="InterPro" id="IPR029028">
    <property type="entry name" value="Alpha/beta_knot_MTases"/>
</dbReference>
<protein>
    <submittedName>
        <fullName evidence="5">Uncharacterized protein</fullName>
    </submittedName>
</protein>
<dbReference type="InterPro" id="IPR029026">
    <property type="entry name" value="tRNA_m1G_MTases_N"/>
</dbReference>
<evidence type="ECO:0000313" key="6">
    <source>
        <dbReference type="Proteomes" id="UP001189624"/>
    </source>
</evidence>
<gene>
    <name evidence="5" type="ORF">AYBTSS11_LOCUS5787</name>
</gene>
<keyword evidence="2" id="KW-0690">Ribosome biogenesis</keyword>
<proteinExistence type="inferred from homology"/>
<dbReference type="InterPro" id="IPR005304">
    <property type="entry name" value="Rbsml_bgen_MeTrfase_EMG1/NEP1"/>
</dbReference>
<evidence type="ECO:0000313" key="5">
    <source>
        <dbReference type="EMBL" id="CAJ1932377.1"/>
    </source>
</evidence>
<keyword evidence="6" id="KW-1185">Reference proteome</keyword>
<dbReference type="SUPFAM" id="SSF75217">
    <property type="entry name" value="alpha/beta knot"/>
    <property type="match status" value="1"/>
</dbReference>
<comment type="similarity">
    <text evidence="1">Belongs to the class IV-like SAM-binding methyltransferase superfamily. RNA methyltransferase NEP1 family.</text>
</comment>
<dbReference type="GO" id="GO:0019843">
    <property type="term" value="F:rRNA binding"/>
    <property type="evidence" value="ECO:0007669"/>
    <property type="project" value="UniProtKB-KW"/>
</dbReference>
<evidence type="ECO:0000256" key="4">
    <source>
        <dbReference type="ARBA" id="ARBA00022884"/>
    </source>
</evidence>
<dbReference type="GO" id="GO:0070475">
    <property type="term" value="P:rRNA base methylation"/>
    <property type="evidence" value="ECO:0007669"/>
    <property type="project" value="InterPro"/>
</dbReference>
<dbReference type="PANTHER" id="PTHR12636">
    <property type="entry name" value="NEP1/MRA1"/>
    <property type="match status" value="1"/>
</dbReference>
<dbReference type="PANTHER" id="PTHR12636:SF13">
    <property type="entry name" value="RIBOSOMAL RNA SMALL SUBUNIT METHYLTRANSFERASE NEP1-LIKE"/>
    <property type="match status" value="1"/>
</dbReference>
<evidence type="ECO:0000256" key="2">
    <source>
        <dbReference type="ARBA" id="ARBA00022517"/>
    </source>
</evidence>
<accession>A0AA86RW16</accession>
<sequence>MSSIPLKLTSDRYEEKDVKKEETVSNGSLRCILDSPLNKAGIVGAIYAKIDEGAVLKSRILLHVIDSVVSVCNTIVEFLQKSSVRAKDTNEILLSVVEEPMIRHLPPVSLSLTASKVINDTEG</sequence>
<organism evidence="5 6">
    <name type="scientific">Sphenostylis stenocarpa</name>
    <dbReference type="NCBI Taxonomy" id="92480"/>
    <lineage>
        <taxon>Eukaryota</taxon>
        <taxon>Viridiplantae</taxon>
        <taxon>Streptophyta</taxon>
        <taxon>Embryophyta</taxon>
        <taxon>Tracheophyta</taxon>
        <taxon>Spermatophyta</taxon>
        <taxon>Magnoliopsida</taxon>
        <taxon>eudicotyledons</taxon>
        <taxon>Gunneridae</taxon>
        <taxon>Pentapetalae</taxon>
        <taxon>rosids</taxon>
        <taxon>fabids</taxon>
        <taxon>Fabales</taxon>
        <taxon>Fabaceae</taxon>
        <taxon>Papilionoideae</taxon>
        <taxon>50 kb inversion clade</taxon>
        <taxon>NPAAA clade</taxon>
        <taxon>indigoferoid/millettioid clade</taxon>
        <taxon>Phaseoleae</taxon>
        <taxon>Sphenostylis</taxon>
    </lineage>
</organism>
<dbReference type="AlphaFoldDB" id="A0AA86RW16"/>
<evidence type="ECO:0000256" key="3">
    <source>
        <dbReference type="ARBA" id="ARBA00022730"/>
    </source>
</evidence>
<dbReference type="GO" id="GO:0032040">
    <property type="term" value="C:small-subunit processome"/>
    <property type="evidence" value="ECO:0007669"/>
    <property type="project" value="TreeGrafter"/>
</dbReference>